<dbReference type="SUPFAM" id="SSF51556">
    <property type="entry name" value="Metallo-dependent hydrolases"/>
    <property type="match status" value="1"/>
</dbReference>
<dbReference type="Proteomes" id="UP000292085">
    <property type="component" value="Unassembled WGS sequence"/>
</dbReference>
<comment type="caution">
    <text evidence="1">The sequence shown here is derived from an EMBL/GenBank/DDBJ whole genome shotgun (WGS) entry which is preliminary data.</text>
</comment>
<dbReference type="Pfam" id="PF01244">
    <property type="entry name" value="Peptidase_M19"/>
    <property type="match status" value="1"/>
</dbReference>
<evidence type="ECO:0000313" key="2">
    <source>
        <dbReference type="Proteomes" id="UP000292085"/>
    </source>
</evidence>
<keyword evidence="2" id="KW-1185">Reference proteome</keyword>
<accession>A0A4Q6XUS8</accession>
<dbReference type="InterPro" id="IPR032466">
    <property type="entry name" value="Metal_Hydrolase"/>
</dbReference>
<dbReference type="AlphaFoldDB" id="A0A4Q6XUS8"/>
<protein>
    <submittedName>
        <fullName evidence="1">Uncharacterized protein</fullName>
    </submittedName>
</protein>
<sequence length="160" mass="18146">MEPRRRLLPPRGSRGNRWSSRIRRWQVRKPWLRFPPSLKVRLVSRDHAKAIADTGGIIGVWHLFPTMKDYVVGIREMVDVVGVDHVGMGSDSPISPDRVVSARNPNGNFSTNHMWPDQDSGFLYAVVGEMLIQRFTAQEIEKITGENYCRVFSAVTSGRG</sequence>
<organism evidence="1 2">
    <name type="scientific">Sphingomonas populi</name>
    <dbReference type="NCBI Taxonomy" id="2484750"/>
    <lineage>
        <taxon>Bacteria</taxon>
        <taxon>Pseudomonadati</taxon>
        <taxon>Pseudomonadota</taxon>
        <taxon>Alphaproteobacteria</taxon>
        <taxon>Sphingomonadales</taxon>
        <taxon>Sphingomonadaceae</taxon>
        <taxon>Sphingomonas</taxon>
    </lineage>
</organism>
<dbReference type="InterPro" id="IPR008257">
    <property type="entry name" value="Pept_M19"/>
</dbReference>
<dbReference type="OrthoDB" id="9804920at2"/>
<dbReference type="GO" id="GO:0070573">
    <property type="term" value="F:metallodipeptidase activity"/>
    <property type="evidence" value="ECO:0007669"/>
    <property type="project" value="InterPro"/>
</dbReference>
<name>A0A4Q6XUS8_9SPHN</name>
<gene>
    <name evidence="1" type="ORF">EWE75_22165</name>
</gene>
<reference evidence="1 2" key="1">
    <citation type="submission" date="2019-02" db="EMBL/GenBank/DDBJ databases">
        <authorList>
            <person name="Li Y."/>
        </authorList>
    </citation>
    <scope>NUCLEOTIDE SEQUENCE [LARGE SCALE GENOMIC DNA]</scope>
    <source>
        <strain evidence="1 2">3-7</strain>
    </source>
</reference>
<evidence type="ECO:0000313" key="1">
    <source>
        <dbReference type="EMBL" id="RZF60619.1"/>
    </source>
</evidence>
<dbReference type="Gene3D" id="3.20.20.140">
    <property type="entry name" value="Metal-dependent hydrolases"/>
    <property type="match status" value="1"/>
</dbReference>
<proteinExistence type="predicted"/>
<dbReference type="GO" id="GO:0006508">
    <property type="term" value="P:proteolysis"/>
    <property type="evidence" value="ECO:0007669"/>
    <property type="project" value="InterPro"/>
</dbReference>
<dbReference type="EMBL" id="SGIS01000060">
    <property type="protein sequence ID" value="RZF60619.1"/>
    <property type="molecule type" value="Genomic_DNA"/>
</dbReference>